<protein>
    <recommendedName>
        <fullName evidence="3">DUF3018 family protein</fullName>
    </recommendedName>
</protein>
<dbReference type="OrthoDB" id="3734119at2"/>
<evidence type="ECO:0000313" key="1">
    <source>
        <dbReference type="EMBL" id="PLC49567.1"/>
    </source>
</evidence>
<name>A0A2N4U3I7_9BURK</name>
<dbReference type="Pfam" id="PF11455">
    <property type="entry name" value="MazE-like"/>
    <property type="match status" value="1"/>
</dbReference>
<proteinExistence type="predicted"/>
<dbReference type="Proteomes" id="UP000234190">
    <property type="component" value="Unassembled WGS sequence"/>
</dbReference>
<dbReference type="RefSeq" id="WP_102074116.1">
    <property type="nucleotide sequence ID" value="NZ_PDNW01000009.1"/>
</dbReference>
<evidence type="ECO:0008006" key="3">
    <source>
        <dbReference type="Google" id="ProtNLM"/>
    </source>
</evidence>
<accession>A0A2N4U3I7</accession>
<reference evidence="1 2" key="1">
    <citation type="submission" date="2017-10" db="EMBL/GenBank/DDBJ databases">
        <title>Two draft genome sequences of Pusillimonas sp. strains isolated from a nitrate- and radionuclide-contaminated groundwater in Russia.</title>
        <authorList>
            <person name="Grouzdev D.S."/>
            <person name="Tourova T.P."/>
            <person name="Goeva M.A."/>
            <person name="Babich T.L."/>
            <person name="Sokolova D.S."/>
            <person name="Abdullin R."/>
            <person name="Poltaraus A.B."/>
            <person name="Toshchakov S.V."/>
            <person name="Nazina T.N."/>
        </authorList>
    </citation>
    <scope>NUCLEOTIDE SEQUENCE [LARGE SCALE GENOMIC DNA]</scope>
    <source>
        <strain evidence="1 2">JR1/69-3-13</strain>
    </source>
</reference>
<dbReference type="EMBL" id="PDNW01000009">
    <property type="protein sequence ID" value="PLC49567.1"/>
    <property type="molecule type" value="Genomic_DNA"/>
</dbReference>
<dbReference type="AlphaFoldDB" id="A0A2N4U3I7"/>
<gene>
    <name evidence="1" type="ORF">CR159_11535</name>
</gene>
<organism evidence="1 2">
    <name type="scientific">Pollutimonas subterranea</name>
    <dbReference type="NCBI Taxonomy" id="2045210"/>
    <lineage>
        <taxon>Bacteria</taxon>
        <taxon>Pseudomonadati</taxon>
        <taxon>Pseudomonadota</taxon>
        <taxon>Betaproteobacteria</taxon>
        <taxon>Burkholderiales</taxon>
        <taxon>Alcaligenaceae</taxon>
        <taxon>Pollutimonas</taxon>
    </lineage>
</organism>
<sequence length="71" mass="8199">MRNSSTEKVIRHRDRLRASGMRPIQLWVPDTRTSEYAARIERQCLALRNDRAEIDVLAFSEAAAADIEGWK</sequence>
<keyword evidence="2" id="KW-1185">Reference proteome</keyword>
<comment type="caution">
    <text evidence="1">The sequence shown here is derived from an EMBL/GenBank/DDBJ whole genome shotgun (WGS) entry which is preliminary data.</text>
</comment>
<evidence type="ECO:0000313" key="2">
    <source>
        <dbReference type="Proteomes" id="UP000234190"/>
    </source>
</evidence>
<dbReference type="InterPro" id="IPR021558">
    <property type="entry name" value="MazE-like"/>
</dbReference>